<sequence>MIAPFDGNRRNSVFFGLFDAQVKRLWSGYNAKTVVGVHRDDMVGRIGLLHLRILGSPSLYQFSGVINGNTC</sequence>
<gene>
    <name evidence="1" type="ORF">SDC9_149911</name>
</gene>
<accession>A0A645EKY4</accession>
<proteinExistence type="predicted"/>
<protein>
    <submittedName>
        <fullName evidence="1">Uncharacterized protein</fullName>
    </submittedName>
</protein>
<reference evidence="1" key="1">
    <citation type="submission" date="2019-08" db="EMBL/GenBank/DDBJ databases">
        <authorList>
            <person name="Kucharzyk K."/>
            <person name="Murdoch R.W."/>
            <person name="Higgins S."/>
            <person name="Loffler F."/>
        </authorList>
    </citation>
    <scope>NUCLEOTIDE SEQUENCE</scope>
</reference>
<dbReference type="EMBL" id="VSSQ01048642">
    <property type="protein sequence ID" value="MPN02695.1"/>
    <property type="molecule type" value="Genomic_DNA"/>
</dbReference>
<evidence type="ECO:0000313" key="1">
    <source>
        <dbReference type="EMBL" id="MPN02695.1"/>
    </source>
</evidence>
<name>A0A645EKY4_9ZZZZ</name>
<comment type="caution">
    <text evidence="1">The sequence shown here is derived from an EMBL/GenBank/DDBJ whole genome shotgun (WGS) entry which is preliminary data.</text>
</comment>
<organism evidence="1">
    <name type="scientific">bioreactor metagenome</name>
    <dbReference type="NCBI Taxonomy" id="1076179"/>
    <lineage>
        <taxon>unclassified sequences</taxon>
        <taxon>metagenomes</taxon>
        <taxon>ecological metagenomes</taxon>
    </lineage>
</organism>
<dbReference type="AlphaFoldDB" id="A0A645EKY4"/>